<dbReference type="RefSeq" id="WP_281177987.1">
    <property type="nucleotide sequence ID" value="NZ_LWMW01000141.1"/>
</dbReference>
<evidence type="ECO:0000313" key="2">
    <source>
        <dbReference type="EMBL" id="KZX14905.1"/>
    </source>
</evidence>
<comment type="caution">
    <text evidence="2">The sequence shown here is derived from an EMBL/GenBank/DDBJ whole genome shotgun (WGS) entry which is preliminary data.</text>
</comment>
<accession>A0A166CVI5</accession>
<dbReference type="Proteomes" id="UP000077275">
    <property type="component" value="Unassembled WGS sequence"/>
</dbReference>
<feature type="compositionally biased region" description="Polar residues" evidence="1">
    <location>
        <begin position="26"/>
        <end position="40"/>
    </location>
</feature>
<proteinExistence type="predicted"/>
<gene>
    <name evidence="2" type="ORF">MBCUT_18580</name>
</gene>
<name>A0A166CVI5_9EURY</name>
<feature type="region of interest" description="Disordered" evidence="1">
    <location>
        <begin position="18"/>
        <end position="40"/>
    </location>
</feature>
<dbReference type="EMBL" id="LWMW01000141">
    <property type="protein sequence ID" value="KZX14905.1"/>
    <property type="molecule type" value="Genomic_DNA"/>
</dbReference>
<protein>
    <submittedName>
        <fullName evidence="2">Uncharacterized protein</fullName>
    </submittedName>
</protein>
<evidence type="ECO:0000256" key="1">
    <source>
        <dbReference type="SAM" id="MobiDB-lite"/>
    </source>
</evidence>
<organism evidence="2 3">
    <name type="scientific">Methanobrevibacter cuticularis</name>
    <dbReference type="NCBI Taxonomy" id="47311"/>
    <lineage>
        <taxon>Archaea</taxon>
        <taxon>Methanobacteriati</taxon>
        <taxon>Methanobacteriota</taxon>
        <taxon>Methanomada group</taxon>
        <taxon>Methanobacteria</taxon>
        <taxon>Methanobacteriales</taxon>
        <taxon>Methanobacteriaceae</taxon>
        <taxon>Methanobrevibacter</taxon>
    </lineage>
</organism>
<keyword evidence="3" id="KW-1185">Reference proteome</keyword>
<sequence length="40" mass="4728">MQSQLIWLVNSHDEYFEERTKISEPTEPTDTDTQQNITDS</sequence>
<dbReference type="AlphaFoldDB" id="A0A166CVI5"/>
<evidence type="ECO:0000313" key="3">
    <source>
        <dbReference type="Proteomes" id="UP000077275"/>
    </source>
</evidence>
<dbReference type="PATRIC" id="fig|47311.3.peg.2021"/>
<reference evidence="2 3" key="1">
    <citation type="submission" date="2016-04" db="EMBL/GenBank/DDBJ databases">
        <title>Genome sequence of Methanobrevibacter cuticularis DSM 11139.</title>
        <authorList>
            <person name="Poehlein A."/>
            <person name="Seedorf H."/>
            <person name="Daniel R."/>
        </authorList>
    </citation>
    <scope>NUCLEOTIDE SEQUENCE [LARGE SCALE GENOMIC DNA]</scope>
    <source>
        <strain evidence="2 3">DSM 11139</strain>
    </source>
</reference>